<dbReference type="GO" id="GO:0043041">
    <property type="term" value="P:amino acid activation for nonribosomal peptide biosynthetic process"/>
    <property type="evidence" value="ECO:0007669"/>
    <property type="project" value="TreeGrafter"/>
</dbReference>
<comment type="caution">
    <text evidence="2">The sequence shown here is derived from an EMBL/GenBank/DDBJ whole genome shotgun (WGS) entry which is preliminary data.</text>
</comment>
<dbReference type="Gene3D" id="3.30.559.10">
    <property type="entry name" value="Chloramphenicol acetyltransferase-like domain"/>
    <property type="match status" value="1"/>
</dbReference>
<gene>
    <name evidence="2" type="ORF">TMI583_LOCUS45109</name>
</gene>
<evidence type="ECO:0000259" key="1">
    <source>
        <dbReference type="Pfam" id="PF00668"/>
    </source>
</evidence>
<dbReference type="AlphaFoldDB" id="A0A8S2WD24"/>
<accession>A0A8S2WD24</accession>
<evidence type="ECO:0000313" key="2">
    <source>
        <dbReference type="EMBL" id="CAF4435161.1"/>
    </source>
</evidence>
<evidence type="ECO:0000313" key="3">
    <source>
        <dbReference type="Proteomes" id="UP000682733"/>
    </source>
</evidence>
<organism evidence="2 3">
    <name type="scientific">Didymodactylos carnosus</name>
    <dbReference type="NCBI Taxonomy" id="1234261"/>
    <lineage>
        <taxon>Eukaryota</taxon>
        <taxon>Metazoa</taxon>
        <taxon>Spiralia</taxon>
        <taxon>Gnathifera</taxon>
        <taxon>Rotifera</taxon>
        <taxon>Eurotatoria</taxon>
        <taxon>Bdelloidea</taxon>
        <taxon>Philodinida</taxon>
        <taxon>Philodinidae</taxon>
        <taxon>Didymodactylos</taxon>
    </lineage>
</organism>
<dbReference type="SUPFAM" id="SSF52777">
    <property type="entry name" value="CoA-dependent acyltransferases"/>
    <property type="match status" value="1"/>
</dbReference>
<dbReference type="PANTHER" id="PTHR45527">
    <property type="entry name" value="NONRIBOSOMAL PEPTIDE SYNTHETASE"/>
    <property type="match status" value="1"/>
</dbReference>
<dbReference type="GO" id="GO:0005737">
    <property type="term" value="C:cytoplasm"/>
    <property type="evidence" value="ECO:0007669"/>
    <property type="project" value="TreeGrafter"/>
</dbReference>
<dbReference type="GO" id="GO:0044550">
    <property type="term" value="P:secondary metabolite biosynthetic process"/>
    <property type="evidence" value="ECO:0007669"/>
    <property type="project" value="TreeGrafter"/>
</dbReference>
<feature type="domain" description="Condensation" evidence="1">
    <location>
        <begin position="1"/>
        <end position="159"/>
    </location>
</feature>
<sequence>MIGMFVNIVPYRSPLDPRTNFTDLLQKTKQECINTYRYSCLPFQEIIKQVREMDSENSSPLQQPFQTLFTYEDKQYTSLQFLGKKCTNYNDEYILRLKNTAQFDISLSLTKTISDVTNKPHLFGSIEYSCDLFEPTAIAIIVDRFQSLLEQLFSSSSTFDIEKQSVYELSILLPQETKLLHGMNETHVDFGQIHCIHHEFIRYTVDNPQKLCIYLDDQSLTY</sequence>
<dbReference type="Proteomes" id="UP000682733">
    <property type="component" value="Unassembled WGS sequence"/>
</dbReference>
<dbReference type="InterPro" id="IPR023213">
    <property type="entry name" value="CAT-like_dom_sf"/>
</dbReference>
<dbReference type="Gene3D" id="3.30.559.30">
    <property type="entry name" value="Nonribosomal peptide synthetase, condensation domain"/>
    <property type="match status" value="1"/>
</dbReference>
<dbReference type="InterPro" id="IPR001242">
    <property type="entry name" value="Condensation_dom"/>
</dbReference>
<dbReference type="EMBL" id="CAJOBA010079596">
    <property type="protein sequence ID" value="CAF4435161.1"/>
    <property type="molecule type" value="Genomic_DNA"/>
</dbReference>
<name>A0A8S2WD24_9BILA</name>
<feature type="non-terminal residue" evidence="2">
    <location>
        <position position="222"/>
    </location>
</feature>
<dbReference type="GO" id="GO:0003824">
    <property type="term" value="F:catalytic activity"/>
    <property type="evidence" value="ECO:0007669"/>
    <property type="project" value="InterPro"/>
</dbReference>
<dbReference type="PANTHER" id="PTHR45527:SF1">
    <property type="entry name" value="FATTY ACID SYNTHASE"/>
    <property type="match status" value="1"/>
</dbReference>
<dbReference type="Pfam" id="PF00668">
    <property type="entry name" value="Condensation"/>
    <property type="match status" value="1"/>
</dbReference>
<reference evidence="2" key="1">
    <citation type="submission" date="2021-02" db="EMBL/GenBank/DDBJ databases">
        <authorList>
            <person name="Nowell W R."/>
        </authorList>
    </citation>
    <scope>NUCLEOTIDE SEQUENCE</scope>
</reference>
<dbReference type="GO" id="GO:0031177">
    <property type="term" value="F:phosphopantetheine binding"/>
    <property type="evidence" value="ECO:0007669"/>
    <property type="project" value="TreeGrafter"/>
</dbReference>
<proteinExistence type="predicted"/>
<protein>
    <recommendedName>
        <fullName evidence="1">Condensation domain-containing protein</fullName>
    </recommendedName>
</protein>